<accession>A0A2M9WPL9</accession>
<reference evidence="1 2" key="1">
    <citation type="submission" date="2016-10" db="EMBL/GenBank/DDBJ databases">
        <title>WGS of isloates from the oral cavity of healthy individuals.</title>
        <authorList>
            <person name="Sharma S."/>
            <person name="Pal V.K."/>
            <person name="Patil P.B."/>
            <person name="Korpole S."/>
            <person name="Grover V."/>
        </authorList>
    </citation>
    <scope>NUCLEOTIDE SEQUENCE [LARGE SCALE GENOMIC DNA]</scope>
    <source>
        <strain evidence="1 2">DISK12</strain>
    </source>
</reference>
<dbReference type="AlphaFoldDB" id="A0A2M9WPL9"/>
<dbReference type="RefSeq" id="WP_100732586.1">
    <property type="nucleotide sequence ID" value="NZ_MKXG01000023.1"/>
</dbReference>
<dbReference type="EMBL" id="MKXG01000023">
    <property type="protein sequence ID" value="PJZ17358.1"/>
    <property type="molecule type" value="Genomic_DNA"/>
</dbReference>
<proteinExistence type="predicted"/>
<sequence length="146" mass="16798">MELVPKIDAVKTYDNVSSFFKDDLEKIVLMSGSRMVDLSSPSFEENYSSSEANSIENKLINGLDAQNVVKSVHDALYHGVDPVSQKILIGLYIKRQRWVDIQPLVYREHTSFAAYRKRALLTFAYSFEGWQIKNRCDKVIRLIAYT</sequence>
<evidence type="ECO:0000313" key="2">
    <source>
        <dbReference type="Proteomes" id="UP000231914"/>
    </source>
</evidence>
<protein>
    <recommendedName>
        <fullName evidence="3">Phage transcriptional regulator, ArpU family</fullName>
    </recommendedName>
</protein>
<dbReference type="InterPro" id="IPR006524">
    <property type="entry name" value="ArpU-like"/>
</dbReference>
<gene>
    <name evidence="1" type="ORF">BHU41_06500</name>
</gene>
<comment type="caution">
    <text evidence="1">The sequence shown here is derived from an EMBL/GenBank/DDBJ whole genome shotgun (WGS) entry which is preliminary data.</text>
</comment>
<evidence type="ECO:0008006" key="3">
    <source>
        <dbReference type="Google" id="ProtNLM"/>
    </source>
</evidence>
<evidence type="ECO:0000313" key="1">
    <source>
        <dbReference type="EMBL" id="PJZ17358.1"/>
    </source>
</evidence>
<dbReference type="Proteomes" id="UP000231914">
    <property type="component" value="Unassembled WGS sequence"/>
</dbReference>
<organism evidence="1 2">
    <name type="scientific">Lactobacillus crispatus</name>
    <dbReference type="NCBI Taxonomy" id="47770"/>
    <lineage>
        <taxon>Bacteria</taxon>
        <taxon>Bacillati</taxon>
        <taxon>Bacillota</taxon>
        <taxon>Bacilli</taxon>
        <taxon>Lactobacillales</taxon>
        <taxon>Lactobacillaceae</taxon>
        <taxon>Lactobacillus</taxon>
    </lineage>
</organism>
<dbReference type="NCBIfam" id="TIGR01637">
    <property type="entry name" value="phage_arpU"/>
    <property type="match status" value="1"/>
</dbReference>
<name>A0A2M9WPL9_9LACO</name>